<comment type="caution">
    <text evidence="1">The sequence shown here is derived from an EMBL/GenBank/DDBJ whole genome shotgun (WGS) entry which is preliminary data.</text>
</comment>
<evidence type="ECO:0000313" key="2">
    <source>
        <dbReference type="Proteomes" id="UP001519460"/>
    </source>
</evidence>
<evidence type="ECO:0000313" key="1">
    <source>
        <dbReference type="EMBL" id="KAK7473737.1"/>
    </source>
</evidence>
<gene>
    <name evidence="1" type="ORF">BaRGS_00035012</name>
</gene>
<organism evidence="1 2">
    <name type="scientific">Batillaria attramentaria</name>
    <dbReference type="NCBI Taxonomy" id="370345"/>
    <lineage>
        <taxon>Eukaryota</taxon>
        <taxon>Metazoa</taxon>
        <taxon>Spiralia</taxon>
        <taxon>Lophotrochozoa</taxon>
        <taxon>Mollusca</taxon>
        <taxon>Gastropoda</taxon>
        <taxon>Caenogastropoda</taxon>
        <taxon>Sorbeoconcha</taxon>
        <taxon>Cerithioidea</taxon>
        <taxon>Batillariidae</taxon>
        <taxon>Batillaria</taxon>
    </lineage>
</organism>
<sequence length="124" mass="14277">MGITTRAAAAKGDKILERINRTRCPIQINFDTDTLHGVHHWRLALHCRYVQSSLPHDLTSTWIDRNKNHDPVTSPIQRPYHSDLHNTIIQLWEETTKTVTITLFYTTGKVRAQGNYCQTGRGRV</sequence>
<dbReference type="AlphaFoldDB" id="A0ABD0JFP5"/>
<protein>
    <submittedName>
        <fullName evidence="1">Uncharacterized protein</fullName>
    </submittedName>
</protein>
<proteinExistence type="predicted"/>
<dbReference type="Proteomes" id="UP001519460">
    <property type="component" value="Unassembled WGS sequence"/>
</dbReference>
<dbReference type="EMBL" id="JACVVK020000459">
    <property type="protein sequence ID" value="KAK7473737.1"/>
    <property type="molecule type" value="Genomic_DNA"/>
</dbReference>
<accession>A0ABD0JFP5</accession>
<reference evidence="1 2" key="1">
    <citation type="journal article" date="2023" name="Sci. Data">
        <title>Genome assembly of the Korean intertidal mud-creeper Batillaria attramentaria.</title>
        <authorList>
            <person name="Patra A.K."/>
            <person name="Ho P.T."/>
            <person name="Jun S."/>
            <person name="Lee S.J."/>
            <person name="Kim Y."/>
            <person name="Won Y.J."/>
        </authorList>
    </citation>
    <scope>NUCLEOTIDE SEQUENCE [LARGE SCALE GENOMIC DNA]</scope>
    <source>
        <strain evidence="1">Wonlab-2016</strain>
    </source>
</reference>
<name>A0ABD0JFP5_9CAEN</name>
<keyword evidence="2" id="KW-1185">Reference proteome</keyword>